<dbReference type="GO" id="GO:0004514">
    <property type="term" value="F:nicotinate-nucleotide diphosphorylase (carboxylating) activity"/>
    <property type="evidence" value="ECO:0007669"/>
    <property type="project" value="UniProtKB-EC"/>
</dbReference>
<keyword evidence="6" id="KW-0662">Pyridine nucleotide biosynthesis</keyword>
<evidence type="ECO:0000256" key="9">
    <source>
        <dbReference type="ARBA" id="ARBA00033102"/>
    </source>
</evidence>
<evidence type="ECO:0000256" key="7">
    <source>
        <dbReference type="ARBA" id="ARBA00022676"/>
    </source>
</evidence>
<dbReference type="AlphaFoldDB" id="Q8DI77"/>
<evidence type="ECO:0000256" key="10">
    <source>
        <dbReference type="ARBA" id="ARBA00047445"/>
    </source>
</evidence>
<name>Q8DI77_THEVB</name>
<dbReference type="InterPro" id="IPR037128">
    <property type="entry name" value="Quinolinate_PRibosylTase_N_sf"/>
</dbReference>
<dbReference type="PIRSF" id="PIRSF006250">
    <property type="entry name" value="NadC_ModD"/>
    <property type="match status" value="1"/>
</dbReference>
<dbReference type="InterPro" id="IPR027277">
    <property type="entry name" value="NadC/ModD"/>
</dbReference>
<evidence type="ECO:0000313" key="15">
    <source>
        <dbReference type="EMBL" id="BAC09265.1"/>
    </source>
</evidence>
<dbReference type="EC" id="2.4.2.19" evidence="5"/>
<dbReference type="Proteomes" id="UP000000440">
    <property type="component" value="Chromosome"/>
</dbReference>
<dbReference type="SUPFAM" id="SSF51690">
    <property type="entry name" value="Nicotinate/Quinolinate PRTase C-terminal domain-like"/>
    <property type="match status" value="1"/>
</dbReference>
<dbReference type="PATRIC" id="fig|197221.4.peg.1794"/>
<dbReference type="PANTHER" id="PTHR32179:SF3">
    <property type="entry name" value="NICOTINATE-NUCLEOTIDE PYROPHOSPHORYLASE [CARBOXYLATING]"/>
    <property type="match status" value="1"/>
</dbReference>
<evidence type="ECO:0000256" key="5">
    <source>
        <dbReference type="ARBA" id="ARBA00011944"/>
    </source>
</evidence>
<comment type="similarity">
    <text evidence="3 12">Belongs to the NadC/ModD family.</text>
</comment>
<dbReference type="EnsemblBacteria" id="BAC09265">
    <property type="protein sequence ID" value="BAC09265"/>
    <property type="gene ID" value="BAC09265"/>
</dbReference>
<dbReference type="InterPro" id="IPR013785">
    <property type="entry name" value="Aldolase_TIM"/>
</dbReference>
<accession>Q8DI77</accession>
<dbReference type="Pfam" id="PF01729">
    <property type="entry name" value="QRPTase_C"/>
    <property type="match status" value="1"/>
</dbReference>
<dbReference type="InterPro" id="IPR022412">
    <property type="entry name" value="Quinolinate_PRibosylTrfase_N"/>
</dbReference>
<evidence type="ECO:0000256" key="2">
    <source>
        <dbReference type="ARBA" id="ARBA00004893"/>
    </source>
</evidence>
<dbReference type="Pfam" id="PF02749">
    <property type="entry name" value="QRPTase_N"/>
    <property type="match status" value="1"/>
</dbReference>
<comment type="function">
    <text evidence="1">Involved in the catabolism of quinolinic acid (QA).</text>
</comment>
<dbReference type="PANTHER" id="PTHR32179">
    <property type="entry name" value="NICOTINATE-NUCLEOTIDE PYROPHOSPHORYLASE [CARBOXYLATING]"/>
    <property type="match status" value="1"/>
</dbReference>
<dbReference type="SUPFAM" id="SSF54675">
    <property type="entry name" value="Nicotinate/Quinolinate PRTase N-terminal domain-like"/>
    <property type="match status" value="1"/>
</dbReference>
<dbReference type="Gene3D" id="3.90.1170.20">
    <property type="entry name" value="Quinolinate phosphoribosyl transferase, N-terminal domain"/>
    <property type="match status" value="1"/>
</dbReference>
<dbReference type="FunFam" id="3.20.20.70:FF:000030">
    <property type="entry name" value="Nicotinate-nucleotide pyrophosphorylase, carboxylating"/>
    <property type="match status" value="1"/>
</dbReference>
<dbReference type="CDD" id="cd01572">
    <property type="entry name" value="QPRTase"/>
    <property type="match status" value="1"/>
</dbReference>
<dbReference type="GO" id="GO:0005737">
    <property type="term" value="C:cytoplasm"/>
    <property type="evidence" value="ECO:0007669"/>
    <property type="project" value="TreeGrafter"/>
</dbReference>
<evidence type="ECO:0000259" key="14">
    <source>
        <dbReference type="Pfam" id="PF02749"/>
    </source>
</evidence>
<dbReference type="NCBIfam" id="TIGR00078">
    <property type="entry name" value="nadC"/>
    <property type="match status" value="1"/>
</dbReference>
<evidence type="ECO:0000256" key="3">
    <source>
        <dbReference type="ARBA" id="ARBA00009400"/>
    </source>
</evidence>
<keyword evidence="7 12" id="KW-0328">Glycosyltransferase</keyword>
<sequence>MNPRVSAYLPPWSVLDPLLDQWLQEDIGRGDRTTQALHLQDRQGKAHIRLKSQGVIAGLPIVERVFQRLTTAVVFTYEQAEGAICEEPTIVARIAAPLETLLLGERLALNCLMRLSGIATLTHTYVQAIADLPTQLVDTRKTTPGLRLLEKYAVAVGGGVNHRFGLDDAILIKDNHIVAAGGITAAVEKVRQASPFPLAIEVETETLEQVREALFLGVDVIMLDNMPIPEMTQAVAMIRAEAPHIKIEASGNITLETLRPVALTGVDYISTSAMITRSPWLDFSLTIL</sequence>
<protein>
    <recommendedName>
        <fullName evidence="11">Probable nicotinate-nucleotide pyrophosphorylase [carboxylating]</fullName>
        <ecNumber evidence="5">2.4.2.19</ecNumber>
    </recommendedName>
    <alternativeName>
        <fullName evidence="9">Quinolinate phosphoribosyltransferase [decarboxylating]</fullName>
    </alternativeName>
</protein>
<dbReference type="eggNOG" id="COG0157">
    <property type="taxonomic scope" value="Bacteria"/>
</dbReference>
<comment type="pathway">
    <text evidence="2">Cofactor biosynthesis; NAD(+) biosynthesis; nicotinate D-ribonucleotide from quinolinate: step 1/1.</text>
</comment>
<evidence type="ECO:0000256" key="8">
    <source>
        <dbReference type="ARBA" id="ARBA00022679"/>
    </source>
</evidence>
<dbReference type="Gene3D" id="3.20.20.70">
    <property type="entry name" value="Aldolase class I"/>
    <property type="match status" value="1"/>
</dbReference>
<evidence type="ECO:0000313" key="16">
    <source>
        <dbReference type="Proteomes" id="UP000000440"/>
    </source>
</evidence>
<evidence type="ECO:0000256" key="11">
    <source>
        <dbReference type="ARBA" id="ARBA00069173"/>
    </source>
</evidence>
<proteinExistence type="inferred from homology"/>
<dbReference type="GO" id="GO:0034213">
    <property type="term" value="P:quinolinate catabolic process"/>
    <property type="evidence" value="ECO:0007669"/>
    <property type="project" value="TreeGrafter"/>
</dbReference>
<dbReference type="RefSeq" id="WP_011057550.1">
    <property type="nucleotide sequence ID" value="NC_004113.1"/>
</dbReference>
<evidence type="ECO:0000256" key="1">
    <source>
        <dbReference type="ARBA" id="ARBA00003237"/>
    </source>
</evidence>
<keyword evidence="8 12" id="KW-0808">Transferase</keyword>
<comment type="subunit">
    <text evidence="4">Hexamer formed by 3 homodimers.</text>
</comment>
<dbReference type="KEGG" id="tel:tll1713"/>
<dbReference type="InterPro" id="IPR036068">
    <property type="entry name" value="Nicotinate_pribotase-like_C"/>
</dbReference>
<dbReference type="FunFam" id="3.90.1170.20:FF:000001">
    <property type="entry name" value="Nicotinate-nucleotide diphosphorylase (Carboxylating)"/>
    <property type="match status" value="1"/>
</dbReference>
<evidence type="ECO:0000256" key="12">
    <source>
        <dbReference type="PIRNR" id="PIRNR006250"/>
    </source>
</evidence>
<dbReference type="GO" id="GO:0009435">
    <property type="term" value="P:NAD+ biosynthetic process"/>
    <property type="evidence" value="ECO:0007669"/>
    <property type="project" value="UniProtKB-UniPathway"/>
</dbReference>
<gene>
    <name evidence="15" type="primary">nadC</name>
</gene>
<feature type="domain" description="Quinolinate phosphoribosyl transferase N-terminal" evidence="14">
    <location>
        <begin position="31"/>
        <end position="116"/>
    </location>
</feature>
<dbReference type="UniPathway" id="UPA00253">
    <property type="reaction ID" value="UER00331"/>
</dbReference>
<dbReference type="EMBL" id="BA000039">
    <property type="protein sequence ID" value="BAC09265.1"/>
    <property type="molecule type" value="Genomic_DNA"/>
</dbReference>
<evidence type="ECO:0000256" key="6">
    <source>
        <dbReference type="ARBA" id="ARBA00022642"/>
    </source>
</evidence>
<organism evidence="15 16">
    <name type="scientific">Thermosynechococcus vestitus (strain NIES-2133 / IAM M-273 / BP-1)</name>
    <dbReference type="NCBI Taxonomy" id="197221"/>
    <lineage>
        <taxon>Bacteria</taxon>
        <taxon>Bacillati</taxon>
        <taxon>Cyanobacteriota</taxon>
        <taxon>Cyanophyceae</taxon>
        <taxon>Acaryochloridales</taxon>
        <taxon>Thermosynechococcaceae</taxon>
        <taxon>Thermosynechococcus</taxon>
    </lineage>
</organism>
<comment type="catalytic activity">
    <reaction evidence="10">
        <text>nicotinate beta-D-ribonucleotide + CO2 + diphosphate = quinolinate + 5-phospho-alpha-D-ribose 1-diphosphate + 2 H(+)</text>
        <dbReference type="Rhea" id="RHEA:12733"/>
        <dbReference type="ChEBI" id="CHEBI:15378"/>
        <dbReference type="ChEBI" id="CHEBI:16526"/>
        <dbReference type="ChEBI" id="CHEBI:29959"/>
        <dbReference type="ChEBI" id="CHEBI:33019"/>
        <dbReference type="ChEBI" id="CHEBI:57502"/>
        <dbReference type="ChEBI" id="CHEBI:58017"/>
        <dbReference type="EC" id="2.4.2.19"/>
    </reaction>
</comment>
<reference evidence="15 16" key="1">
    <citation type="journal article" date="2002" name="DNA Res.">
        <title>Complete genome structure of the thermophilic cyanobacterium Thermosynechococcus elongatus BP-1.</title>
        <authorList>
            <person name="Nakamura Y."/>
            <person name="Kaneko T."/>
            <person name="Sato S."/>
            <person name="Ikeuchi M."/>
            <person name="Katoh H."/>
            <person name="Sasamoto S."/>
            <person name="Watanabe A."/>
            <person name="Iriguchi M."/>
            <person name="Kawashima K."/>
            <person name="Kimura T."/>
            <person name="Kishida Y."/>
            <person name="Kiyokawa C."/>
            <person name="Kohara M."/>
            <person name="Matsumoto M."/>
            <person name="Matsuno A."/>
            <person name="Nakazaki N."/>
            <person name="Shimpo S."/>
            <person name="Sugimoto M."/>
            <person name="Takeuchi C."/>
            <person name="Yamada M."/>
            <person name="Tabata S."/>
        </authorList>
    </citation>
    <scope>NUCLEOTIDE SEQUENCE [LARGE SCALE GENOMIC DNA]</scope>
    <source>
        <strain evidence="16">IAM M-273 / NIES-2133 / BP-1</strain>
    </source>
</reference>
<evidence type="ECO:0000256" key="4">
    <source>
        <dbReference type="ARBA" id="ARBA00011218"/>
    </source>
</evidence>
<feature type="domain" description="Quinolinate phosphoribosyl transferase C-terminal" evidence="13">
    <location>
        <begin position="118"/>
        <end position="285"/>
    </location>
</feature>
<dbReference type="STRING" id="197221.gene:10748317"/>
<dbReference type="InterPro" id="IPR004393">
    <property type="entry name" value="NadC"/>
</dbReference>
<dbReference type="InterPro" id="IPR002638">
    <property type="entry name" value="Quinolinate_PRibosylTrfase_C"/>
</dbReference>
<evidence type="ECO:0000259" key="13">
    <source>
        <dbReference type="Pfam" id="PF01729"/>
    </source>
</evidence>
<keyword evidence="16" id="KW-1185">Reference proteome</keyword>